<evidence type="ECO:0000313" key="1">
    <source>
        <dbReference type="EMBL" id="KAK7037449.1"/>
    </source>
</evidence>
<feature type="non-terminal residue" evidence="1">
    <location>
        <position position="102"/>
    </location>
</feature>
<comment type="caution">
    <text evidence="1">The sequence shown here is derived from an EMBL/GenBank/DDBJ whole genome shotgun (WGS) entry which is preliminary data.</text>
</comment>
<accession>A0AAN8ZYW5</accession>
<keyword evidence="2" id="KW-1185">Reference proteome</keyword>
<protein>
    <submittedName>
        <fullName evidence="1">Uncharacterized protein</fullName>
    </submittedName>
</protein>
<evidence type="ECO:0000313" key="2">
    <source>
        <dbReference type="Proteomes" id="UP001381693"/>
    </source>
</evidence>
<sequence>DDGKSRILECVSPIGYEEDSKVSYKCRVRSKTHIELKDEKTKDIPVIEILKESLKEDNGVTALEISEEIFEVPSFNENQKAKYEIVEEPRKKKNQGGCADDE</sequence>
<dbReference type="AlphaFoldDB" id="A0AAN8ZYW5"/>
<dbReference type="EMBL" id="JAXCGZ010022102">
    <property type="protein sequence ID" value="KAK7037449.1"/>
    <property type="molecule type" value="Genomic_DNA"/>
</dbReference>
<name>A0AAN8ZYW5_HALRR</name>
<organism evidence="1 2">
    <name type="scientific">Halocaridina rubra</name>
    <name type="common">Hawaiian red shrimp</name>
    <dbReference type="NCBI Taxonomy" id="373956"/>
    <lineage>
        <taxon>Eukaryota</taxon>
        <taxon>Metazoa</taxon>
        <taxon>Ecdysozoa</taxon>
        <taxon>Arthropoda</taxon>
        <taxon>Crustacea</taxon>
        <taxon>Multicrustacea</taxon>
        <taxon>Malacostraca</taxon>
        <taxon>Eumalacostraca</taxon>
        <taxon>Eucarida</taxon>
        <taxon>Decapoda</taxon>
        <taxon>Pleocyemata</taxon>
        <taxon>Caridea</taxon>
        <taxon>Atyoidea</taxon>
        <taxon>Atyidae</taxon>
        <taxon>Halocaridina</taxon>
    </lineage>
</organism>
<gene>
    <name evidence="1" type="ORF">SK128_017096</name>
</gene>
<feature type="non-terminal residue" evidence="1">
    <location>
        <position position="1"/>
    </location>
</feature>
<proteinExistence type="predicted"/>
<dbReference type="Proteomes" id="UP001381693">
    <property type="component" value="Unassembled WGS sequence"/>
</dbReference>
<reference evidence="1 2" key="1">
    <citation type="submission" date="2023-11" db="EMBL/GenBank/DDBJ databases">
        <title>Halocaridina rubra genome assembly.</title>
        <authorList>
            <person name="Smith C."/>
        </authorList>
    </citation>
    <scope>NUCLEOTIDE SEQUENCE [LARGE SCALE GENOMIC DNA]</scope>
    <source>
        <strain evidence="1">EP-1</strain>
        <tissue evidence="1">Whole</tissue>
    </source>
</reference>